<keyword evidence="5" id="KW-0159">Chromosome partition</keyword>
<dbReference type="Pfam" id="PF10345">
    <property type="entry name" value="Cohesin_load"/>
    <property type="match status" value="1"/>
</dbReference>
<dbReference type="GO" id="GO:0007059">
    <property type="term" value="P:chromosome segregation"/>
    <property type="evidence" value="ECO:0007669"/>
    <property type="project" value="UniProtKB-KW"/>
</dbReference>
<dbReference type="EMBL" id="CAKXYY010000006">
    <property type="protein sequence ID" value="CAH2352368.1"/>
    <property type="molecule type" value="Genomic_DNA"/>
</dbReference>
<evidence type="ECO:0000313" key="8">
    <source>
        <dbReference type="EMBL" id="CAH2352368.1"/>
    </source>
</evidence>
<keyword evidence="9" id="KW-1185">Reference proteome</keyword>
<evidence type="ECO:0000256" key="5">
    <source>
        <dbReference type="ARBA" id="ARBA00022829"/>
    </source>
</evidence>
<dbReference type="InterPro" id="IPR011990">
    <property type="entry name" value="TPR-like_helical_dom_sf"/>
</dbReference>
<dbReference type="Proteomes" id="UP000837801">
    <property type="component" value="Unassembled WGS sequence"/>
</dbReference>
<evidence type="ECO:0000256" key="4">
    <source>
        <dbReference type="ARBA" id="ARBA00022776"/>
    </source>
</evidence>
<dbReference type="InterPro" id="IPR019440">
    <property type="entry name" value="MAU2"/>
</dbReference>
<comment type="subcellular location">
    <subcellularLocation>
        <location evidence="1">Nucleus</location>
    </subcellularLocation>
</comment>
<dbReference type="GO" id="GO:0051301">
    <property type="term" value="P:cell division"/>
    <property type="evidence" value="ECO:0007669"/>
    <property type="project" value="UniProtKB-KW"/>
</dbReference>
<accession>A0A9P0QPJ0</accession>
<proteinExistence type="inferred from homology"/>
<comment type="caution">
    <text evidence="8">The sequence shown here is derived from an EMBL/GenBank/DDBJ whole genome shotgun (WGS) entry which is preliminary data.</text>
</comment>
<dbReference type="GO" id="GO:0007064">
    <property type="term" value="P:mitotic sister chromatid cohesion"/>
    <property type="evidence" value="ECO:0007669"/>
    <property type="project" value="InterPro"/>
</dbReference>
<gene>
    <name evidence="8" type="ORF">CLIB1423_06S04830</name>
</gene>
<evidence type="ECO:0000256" key="2">
    <source>
        <dbReference type="ARBA" id="ARBA00008585"/>
    </source>
</evidence>
<dbReference type="SUPFAM" id="SSF48452">
    <property type="entry name" value="TPR-like"/>
    <property type="match status" value="1"/>
</dbReference>
<keyword evidence="6" id="KW-0539">Nucleus</keyword>
<evidence type="ECO:0000256" key="3">
    <source>
        <dbReference type="ARBA" id="ARBA00022618"/>
    </source>
</evidence>
<dbReference type="OrthoDB" id="5565328at2759"/>
<dbReference type="GO" id="GO:0005634">
    <property type="term" value="C:nucleus"/>
    <property type="evidence" value="ECO:0007669"/>
    <property type="project" value="UniProtKB-SubCell"/>
</dbReference>
<evidence type="ECO:0000256" key="7">
    <source>
        <dbReference type="ARBA" id="ARBA00023306"/>
    </source>
</evidence>
<evidence type="ECO:0000256" key="6">
    <source>
        <dbReference type="ARBA" id="ARBA00023242"/>
    </source>
</evidence>
<keyword evidence="4" id="KW-0498">Mitosis</keyword>
<organism evidence="8 9">
    <name type="scientific">[Candida] railenensis</name>
    <dbReference type="NCBI Taxonomy" id="45579"/>
    <lineage>
        <taxon>Eukaryota</taxon>
        <taxon>Fungi</taxon>
        <taxon>Dikarya</taxon>
        <taxon>Ascomycota</taxon>
        <taxon>Saccharomycotina</taxon>
        <taxon>Pichiomycetes</taxon>
        <taxon>Debaryomycetaceae</taxon>
        <taxon>Kurtzmaniella</taxon>
    </lineage>
</organism>
<name>A0A9P0QPJ0_9ASCO</name>
<protein>
    <submittedName>
        <fullName evidence="8">Uncharacterized protein</fullName>
    </submittedName>
</protein>
<evidence type="ECO:0000313" key="9">
    <source>
        <dbReference type="Proteomes" id="UP000837801"/>
    </source>
</evidence>
<comment type="similarity">
    <text evidence="2">Belongs to the SCC4/mau-2 family.</text>
</comment>
<dbReference type="AlphaFoldDB" id="A0A9P0QPJ0"/>
<keyword evidence="3" id="KW-0132">Cell division</keyword>
<reference evidence="8" key="1">
    <citation type="submission" date="2022-03" db="EMBL/GenBank/DDBJ databases">
        <authorList>
            <person name="Legras J.-L."/>
            <person name="Devillers H."/>
            <person name="Grondin C."/>
        </authorList>
    </citation>
    <scope>NUCLEOTIDE SEQUENCE</scope>
    <source>
        <strain evidence="8">CLIB 1423</strain>
    </source>
</reference>
<sequence>MDASSPRIDGTSIHIANAVPPGQRLEVEEGIFQIQNGNGSDAGQSAATLSATISSYFETERDDFMVNSLLQASDTFLSYAHGSVIKTNSIDGQQEYFQMIKLSIQSLLMLVKNYRQLLNPTLESMVYFKLAKIYFSETEIISRADDYINKAISISTRNNLYKIKFISEFLAAQIIQKSTTTMTSNSTDSLLSKYLDERMSTFKSLGLNVYVNLFQLLKISNLMVVDHSTGLVVLQSLCNDTTVDTGVKLLCLVYQSSMHLYRGSPEQALSILDNVHNILFAPDANYSIQLKAMYYLQLHLTYIQIANLKESKKVMQEISKLLLSEQENGWQSWKEDGYFEILQSIEGVSTTVPYQVSWMNSDEFVIMFYFLSGVNMIYEAHNGKNKSMRVFKKCLDIIEKQLQQLTGMSVLSERNFSIKDLTKKKIKLRYLQYSINYYQVLSNISSTPSSELQPSSNWSHELDDFLSKLKSNKFSSEELHYFQQFIPNVYYLFAIYNQFQGKLATAKQYFIKVLELKSERRSKQNFKISLAQFELGIGCNSLEGVGIFSEVYVYSLKHLLIILEYEVSLKDSIIDEETHKLRNYVYGELASAFSDQISTTSNSFNINFVKSLPHLQILYQVILSIYKQTTSMGTFESCNFQNIDWESFSRNFPIIGGLASYISWVNSSDIDRRNKYYTNFHDITNKVSETSIDGKILKIFLLRSMIEKSRSIGEEIEKISLLELQLASLVQQIQSRLESHQ</sequence>
<keyword evidence="7" id="KW-0131">Cell cycle</keyword>
<evidence type="ECO:0000256" key="1">
    <source>
        <dbReference type="ARBA" id="ARBA00004123"/>
    </source>
</evidence>